<gene>
    <name evidence="4" type="ORF">SCLAV_4923</name>
</gene>
<sequence>MTGPRRLLTALVASVSLTLLGTAGTPPAGAAAHDPAPAAPGSAGPAPGTPLPHRGGAGGWTGTWATAPSHAVDPLPGTSIRNVVHTSIGGAAIRIRVSNRLGTTPLRIGAATAGLQTAGAPRSPRAVPGTLRSATFRGGRAVTVPPGRDLFSDPIPLRVPAAANLLITLYTPDESGQATQHRTALQTNFLAPGGDHTADESGTPYTATSGSWHYLSGVDVLGSRAAGSVVAVGDSLTDGSGSTGNANRRWPDRLAARLRALPPHRRLGVLNAGIAGNRLLRDDVGPSVLTRFDADALSRAGVRAVILLIGVNDIKGTPEQLDPQALVGGYRELVRRAHARGLKVIGGTVTPYKGFPGHTEAREATRQAVNRLLRTTPVFDAVVDFDAAVRDPADPARILPAYDSGDHIHFNDTGQQVLADTVDLDELRFRTR</sequence>
<organism evidence="4 5">
    <name type="scientific">Streptomyces clavuligerus</name>
    <dbReference type="NCBI Taxonomy" id="1901"/>
    <lineage>
        <taxon>Bacteria</taxon>
        <taxon>Bacillati</taxon>
        <taxon>Actinomycetota</taxon>
        <taxon>Actinomycetes</taxon>
        <taxon>Kitasatosporales</taxon>
        <taxon>Streptomycetaceae</taxon>
        <taxon>Streptomyces</taxon>
    </lineage>
</organism>
<evidence type="ECO:0000259" key="3">
    <source>
        <dbReference type="Pfam" id="PF13472"/>
    </source>
</evidence>
<evidence type="ECO:0000256" key="2">
    <source>
        <dbReference type="SAM" id="SignalP"/>
    </source>
</evidence>
<dbReference type="EMBL" id="CM000913">
    <property type="protein sequence ID" value="EFG09996.1"/>
    <property type="molecule type" value="Genomic_DNA"/>
</dbReference>
<evidence type="ECO:0000313" key="5">
    <source>
        <dbReference type="Proteomes" id="UP000002357"/>
    </source>
</evidence>
<evidence type="ECO:0000256" key="1">
    <source>
        <dbReference type="SAM" id="MobiDB-lite"/>
    </source>
</evidence>
<dbReference type="AlphaFoldDB" id="B5H390"/>
<accession>B5H390</accession>
<dbReference type="InterPro" id="IPR053140">
    <property type="entry name" value="GDSL_Rv0518-like"/>
</dbReference>
<reference evidence="4 5" key="1">
    <citation type="journal article" date="2010" name="Genome Biol. Evol.">
        <title>The sequence of a 1.8-mb bacterial linear plasmid reveals a rich evolutionary reservoir of secondary metabolic pathways.</title>
        <authorList>
            <person name="Medema M.H."/>
            <person name="Trefzer A."/>
            <person name="Kovalchuk A."/>
            <person name="van den Berg M."/>
            <person name="Mueller U."/>
            <person name="Heijne W."/>
            <person name="Wu L."/>
            <person name="Alam M.T."/>
            <person name="Ronning C.M."/>
            <person name="Nierman W.C."/>
            <person name="Bovenberg R.A.L."/>
            <person name="Breitling R."/>
            <person name="Takano E."/>
        </authorList>
    </citation>
    <scope>NUCLEOTIDE SEQUENCE [LARGE SCALE GENOMIC DNA]</scope>
    <source>
        <strain evidence="5">ATCC 27064 / DSM 738 / JCM 4710 / NBRC 13307 / NCIMB 12785 / NRRL 3585 / VKM Ac-602</strain>
    </source>
</reference>
<dbReference type="Gene3D" id="3.40.50.1110">
    <property type="entry name" value="SGNH hydrolase"/>
    <property type="match status" value="1"/>
</dbReference>
<dbReference type="Proteomes" id="UP000002357">
    <property type="component" value="Chromosome"/>
</dbReference>
<protein>
    <submittedName>
        <fullName evidence="4">Putative secreted protein</fullName>
    </submittedName>
</protein>
<dbReference type="InterPro" id="IPR036514">
    <property type="entry name" value="SGNH_hydro_sf"/>
</dbReference>
<feature type="compositionally biased region" description="Low complexity" evidence="1">
    <location>
        <begin position="26"/>
        <end position="46"/>
    </location>
</feature>
<dbReference type="Pfam" id="PF13472">
    <property type="entry name" value="Lipase_GDSL_2"/>
    <property type="match status" value="1"/>
</dbReference>
<dbReference type="InterPro" id="IPR013830">
    <property type="entry name" value="SGNH_hydro"/>
</dbReference>
<dbReference type="PANTHER" id="PTHR43784">
    <property type="entry name" value="GDSL-LIKE LIPASE/ACYLHYDROLASE, PUTATIVE (AFU_ORTHOLOGUE AFUA_2G00820)-RELATED"/>
    <property type="match status" value="1"/>
</dbReference>
<dbReference type="CDD" id="cd01830">
    <property type="entry name" value="XynE_like"/>
    <property type="match status" value="1"/>
</dbReference>
<dbReference type="KEGG" id="sclf:BB341_04320"/>
<name>B5H390_STRCL</name>
<dbReference type="eggNOG" id="COG2755">
    <property type="taxonomic scope" value="Bacteria"/>
</dbReference>
<evidence type="ECO:0000313" key="4">
    <source>
        <dbReference type="EMBL" id="EFG09996.1"/>
    </source>
</evidence>
<keyword evidence="2" id="KW-0732">Signal</keyword>
<feature type="chain" id="PRO_5010106385" evidence="2">
    <location>
        <begin position="31"/>
        <end position="432"/>
    </location>
</feature>
<feature type="region of interest" description="Disordered" evidence="1">
    <location>
        <begin position="26"/>
        <end position="64"/>
    </location>
</feature>
<feature type="domain" description="SGNH hydrolase-type esterase" evidence="3">
    <location>
        <begin position="231"/>
        <end position="417"/>
    </location>
</feature>
<dbReference type="STRING" id="1901.BB341_04320"/>
<feature type="signal peptide" evidence="2">
    <location>
        <begin position="1"/>
        <end position="30"/>
    </location>
</feature>
<keyword evidence="5" id="KW-1185">Reference proteome</keyword>
<dbReference type="GeneID" id="93728634"/>
<dbReference type="RefSeq" id="WP_003958750.1">
    <property type="nucleotide sequence ID" value="NZ_CM000913.1"/>
</dbReference>
<dbReference type="OrthoDB" id="1828825at2"/>
<dbReference type="PANTHER" id="PTHR43784:SF2">
    <property type="entry name" value="GDSL-LIKE LIPASE_ACYLHYDROLASE, PUTATIVE (AFU_ORTHOLOGUE AFUA_2G00820)-RELATED"/>
    <property type="match status" value="1"/>
</dbReference>
<dbReference type="SUPFAM" id="SSF52266">
    <property type="entry name" value="SGNH hydrolase"/>
    <property type="match status" value="1"/>
</dbReference>
<proteinExistence type="predicted"/>